<reference evidence="8" key="1">
    <citation type="submission" date="2024-06" db="EMBL/GenBank/DDBJ databases">
        <authorList>
            <person name="Ryan C."/>
        </authorList>
    </citation>
    <scope>NUCLEOTIDE SEQUENCE [LARGE SCALE GENOMIC DNA]</scope>
</reference>
<evidence type="ECO:0000313" key="7">
    <source>
        <dbReference type="EMBL" id="CAL4907776.1"/>
    </source>
</evidence>
<dbReference type="Pfam" id="PF00232">
    <property type="entry name" value="Glyco_hydro_1"/>
    <property type="match status" value="1"/>
</dbReference>
<name>A0ABC8WCV7_9POAL</name>
<dbReference type="PRINTS" id="PR00131">
    <property type="entry name" value="GLHYDRLASE1"/>
</dbReference>
<dbReference type="GO" id="GO:0008422">
    <property type="term" value="F:beta-glucosidase activity"/>
    <property type="evidence" value="ECO:0007669"/>
    <property type="project" value="UniProtKB-ARBA"/>
</dbReference>
<evidence type="ECO:0000256" key="3">
    <source>
        <dbReference type="ARBA" id="ARBA00022801"/>
    </source>
</evidence>
<keyword evidence="4" id="KW-0325">Glycoprotein</keyword>
<gene>
    <name evidence="7" type="ORF">URODEC1_LOCUS12687</name>
</gene>
<comment type="similarity">
    <text evidence="1 5">Belongs to the glycosyl hydrolase 1 family.</text>
</comment>
<accession>A0ABC8WCV7</accession>
<organism evidence="7 8">
    <name type="scientific">Urochloa decumbens</name>
    <dbReference type="NCBI Taxonomy" id="240449"/>
    <lineage>
        <taxon>Eukaryota</taxon>
        <taxon>Viridiplantae</taxon>
        <taxon>Streptophyta</taxon>
        <taxon>Embryophyta</taxon>
        <taxon>Tracheophyta</taxon>
        <taxon>Spermatophyta</taxon>
        <taxon>Magnoliopsida</taxon>
        <taxon>Liliopsida</taxon>
        <taxon>Poales</taxon>
        <taxon>Poaceae</taxon>
        <taxon>PACMAD clade</taxon>
        <taxon>Panicoideae</taxon>
        <taxon>Panicodae</taxon>
        <taxon>Paniceae</taxon>
        <taxon>Melinidinae</taxon>
        <taxon>Urochloa</taxon>
    </lineage>
</organism>
<dbReference type="AlphaFoldDB" id="A0ABC8WCV7"/>
<proteinExistence type="inferred from homology"/>
<dbReference type="InterPro" id="IPR033132">
    <property type="entry name" value="GH_1_N_CS"/>
</dbReference>
<keyword evidence="3" id="KW-0378">Hydrolase</keyword>
<evidence type="ECO:0000256" key="4">
    <source>
        <dbReference type="ARBA" id="ARBA00023180"/>
    </source>
</evidence>
<dbReference type="PANTHER" id="PTHR10353:SF29">
    <property type="entry name" value="BETA-GLUCOSIDASE 11"/>
    <property type="match status" value="1"/>
</dbReference>
<feature type="signal peptide" evidence="6">
    <location>
        <begin position="1"/>
        <end position="28"/>
    </location>
</feature>
<dbReference type="InterPro" id="IPR017853">
    <property type="entry name" value="GH"/>
</dbReference>
<dbReference type="SUPFAM" id="SSF51445">
    <property type="entry name" value="(Trans)glycosidases"/>
    <property type="match status" value="1"/>
</dbReference>
<dbReference type="FunFam" id="3.20.20.80:FF:000069">
    <property type="entry name" value="Beta-glucosidase 1"/>
    <property type="match status" value="1"/>
</dbReference>
<dbReference type="EMBL" id="OZ075122">
    <property type="protein sequence ID" value="CAL4907776.1"/>
    <property type="molecule type" value="Genomic_DNA"/>
</dbReference>
<feature type="chain" id="PRO_5044832371" evidence="6">
    <location>
        <begin position="29"/>
        <end position="536"/>
    </location>
</feature>
<keyword evidence="8" id="KW-1185">Reference proteome</keyword>
<dbReference type="InterPro" id="IPR001360">
    <property type="entry name" value="Glyco_hydro_1"/>
</dbReference>
<dbReference type="PANTHER" id="PTHR10353">
    <property type="entry name" value="GLYCOSYL HYDROLASE"/>
    <property type="match status" value="1"/>
</dbReference>
<keyword evidence="2 6" id="KW-0732">Signal</keyword>
<dbReference type="Gene3D" id="3.20.20.80">
    <property type="entry name" value="Glycosidases"/>
    <property type="match status" value="1"/>
</dbReference>
<evidence type="ECO:0000256" key="2">
    <source>
        <dbReference type="ARBA" id="ARBA00022729"/>
    </source>
</evidence>
<evidence type="ECO:0000313" key="8">
    <source>
        <dbReference type="Proteomes" id="UP001497457"/>
    </source>
</evidence>
<evidence type="ECO:0000256" key="1">
    <source>
        <dbReference type="ARBA" id="ARBA00010838"/>
    </source>
</evidence>
<dbReference type="Proteomes" id="UP001497457">
    <property type="component" value="Chromosome 12b"/>
</dbReference>
<sequence>MGAPARSICRHVLVLLSLQLLLVAPWQAETAARALNFTRQDFPRDFVFGAGTSAYQYEGATDEDGRSPSIWDTFTHAGRMPDKQSTGDLGADGYHRYKEDVKLMSDTGLEAYRFSISWPRLIPRGRGPINPKGLEYYNNVINELVKRGIEIHVTLYHMDFPQILEDEYQGWLSPRIVEDFAAYTDACFREFGDRVKHWTTIDEPNVISISGYDNGIFPPGRCSAPFGINCTGGNSTVEPYIVGHNFILAHAAAVKLYREKYQATQKGVVGMNAYGYWSYPFSTSPADLAASQRSLDFTIGWIINPLVHGDYPESMKRIVGSRLPKFTKEQSEMIRGTADFIGLNQYTSVYVGNRPNSADTGLQDYNGDIAATYRFSTSDPPKDQFTPYNMPSDPQGLQLMLEYLSNTYKNIPVYVQENGYGVTYDDLIQDHKRVEYLSGYIGSTLTALRNGANVKGYFVWSFLDVFELLGGYHLRYGLHHVDFKDPDLPRQPKLSAHWYSKFLRSEIGINIESMISTDASHMLHNNELFLGSYSLI</sequence>
<protein>
    <submittedName>
        <fullName evidence="7">Uncharacterized protein</fullName>
    </submittedName>
</protein>
<evidence type="ECO:0000256" key="6">
    <source>
        <dbReference type="SAM" id="SignalP"/>
    </source>
</evidence>
<reference evidence="7 8" key="2">
    <citation type="submission" date="2024-10" db="EMBL/GenBank/DDBJ databases">
        <authorList>
            <person name="Ryan C."/>
        </authorList>
    </citation>
    <scope>NUCLEOTIDE SEQUENCE [LARGE SCALE GENOMIC DNA]</scope>
</reference>
<evidence type="ECO:0000256" key="5">
    <source>
        <dbReference type="RuleBase" id="RU003690"/>
    </source>
</evidence>
<dbReference type="PROSITE" id="PS00653">
    <property type="entry name" value="GLYCOSYL_HYDROL_F1_2"/>
    <property type="match status" value="1"/>
</dbReference>